<evidence type="ECO:0000313" key="12">
    <source>
        <dbReference type="Proteomes" id="UP001208692"/>
    </source>
</evidence>
<dbReference type="GO" id="GO:0009279">
    <property type="term" value="C:cell outer membrane"/>
    <property type="evidence" value="ECO:0007669"/>
    <property type="project" value="UniProtKB-SubCell"/>
</dbReference>
<organism evidence="9 11">
    <name type="scientific">Capnocytophaga catalasegens</name>
    <dbReference type="NCBI Taxonomy" id="1004260"/>
    <lineage>
        <taxon>Bacteria</taxon>
        <taxon>Pseudomonadati</taxon>
        <taxon>Bacteroidota</taxon>
        <taxon>Flavobacteriia</taxon>
        <taxon>Flavobacteriales</taxon>
        <taxon>Flavobacteriaceae</taxon>
        <taxon>Capnocytophaga</taxon>
    </lineage>
</organism>
<keyword evidence="4" id="KW-0472">Membrane</keyword>
<dbReference type="Pfam" id="PF07980">
    <property type="entry name" value="SusD_RagB"/>
    <property type="match status" value="1"/>
</dbReference>
<evidence type="ECO:0000313" key="9">
    <source>
        <dbReference type="EMBL" id="GJM51522.1"/>
    </source>
</evidence>
<dbReference type="InterPro" id="IPR011990">
    <property type="entry name" value="TPR-like_helical_dom_sf"/>
</dbReference>
<evidence type="ECO:0000313" key="11">
    <source>
        <dbReference type="Proteomes" id="UP001207736"/>
    </source>
</evidence>
<evidence type="ECO:0000256" key="5">
    <source>
        <dbReference type="ARBA" id="ARBA00023237"/>
    </source>
</evidence>
<evidence type="ECO:0000313" key="10">
    <source>
        <dbReference type="EMBL" id="GJM53426.1"/>
    </source>
</evidence>
<sequence>MKPKFILNCTLSVVALLLFSCDAALEEDPKGKLDPSSYFSNQDELNMSVYALYHKVMLSQNSTNMQVPQWMGDDITTDPKSNKQHMAEFDSFFPSDNNKGLVACWDQYYIVIKAANYIILNAAKTPTTKEEINIAIGQAKYWRAYSYFSLVRTFGAVPMNLENRIDYNLPPSPVEAVYEQIVRDLQDAEAILPTDYKVAPRKVFGANAYITQQAVKATLSAVYMAMAGWPLQQKSYYALAAEKAKEVIDGVNAKKYEYILEPEFKHVYAPSTNYTLETVVGINYQKAFRWEQDSQLTSSTLFASIKGWGDAWGEILFWKNMPEGKRKDVIYAPKIRLKNGKLVDWWEKDDKGVNLVPENHPMMTIFTVGVDEVDYDYTKEASIRRTDSHRHRCIRYAEVLLWYAESQARSEGTPNALAYECVNKVRERAGLPPLPAGMSGEEFANAAMQEHGWEVAGYWCALVTRRADQMRMNILKDTYEQRKRNEPIEVAPGVFVQEGVPIADRPWNDNFIYAPYPDSDASLNPNLIK</sequence>
<evidence type="ECO:0000256" key="6">
    <source>
        <dbReference type="SAM" id="SignalP"/>
    </source>
</evidence>
<dbReference type="PROSITE" id="PS51257">
    <property type="entry name" value="PROKAR_LIPOPROTEIN"/>
    <property type="match status" value="1"/>
</dbReference>
<dbReference type="AlphaFoldDB" id="A0AAV5AW62"/>
<evidence type="ECO:0000256" key="3">
    <source>
        <dbReference type="ARBA" id="ARBA00022729"/>
    </source>
</evidence>
<dbReference type="Proteomes" id="UP001208692">
    <property type="component" value="Unassembled WGS sequence"/>
</dbReference>
<proteinExistence type="inferred from homology"/>
<dbReference type="EMBL" id="BQKA01000059">
    <property type="protein sequence ID" value="GJM51522.1"/>
    <property type="molecule type" value="Genomic_DNA"/>
</dbReference>
<keyword evidence="3 6" id="KW-0732">Signal</keyword>
<evidence type="ECO:0000259" key="8">
    <source>
        <dbReference type="Pfam" id="PF14322"/>
    </source>
</evidence>
<dbReference type="RefSeq" id="WP_264845362.1">
    <property type="nucleotide sequence ID" value="NZ_BPMA01000009.1"/>
</dbReference>
<protein>
    <submittedName>
        <fullName evidence="9">Membrane protein</fullName>
    </submittedName>
</protein>
<evidence type="ECO:0000256" key="1">
    <source>
        <dbReference type="ARBA" id="ARBA00004442"/>
    </source>
</evidence>
<evidence type="ECO:0000256" key="4">
    <source>
        <dbReference type="ARBA" id="ARBA00023136"/>
    </source>
</evidence>
<dbReference type="EMBL" id="BQKB01000039">
    <property type="protein sequence ID" value="GJM53426.1"/>
    <property type="molecule type" value="Genomic_DNA"/>
</dbReference>
<dbReference type="InterPro" id="IPR012944">
    <property type="entry name" value="SusD_RagB_dom"/>
</dbReference>
<dbReference type="SUPFAM" id="SSF48452">
    <property type="entry name" value="TPR-like"/>
    <property type="match status" value="1"/>
</dbReference>
<comment type="similarity">
    <text evidence="2">Belongs to the SusD family.</text>
</comment>
<feature type="signal peptide" evidence="6">
    <location>
        <begin position="1"/>
        <end position="26"/>
    </location>
</feature>
<gene>
    <name evidence="9" type="ORF">RCZ15_24950</name>
    <name evidence="10" type="ORF">RCZ16_17430</name>
</gene>
<comment type="caution">
    <text evidence="9">The sequence shown here is derived from an EMBL/GenBank/DDBJ whole genome shotgun (WGS) entry which is preliminary data.</text>
</comment>
<evidence type="ECO:0000256" key="2">
    <source>
        <dbReference type="ARBA" id="ARBA00006275"/>
    </source>
</evidence>
<keyword evidence="5" id="KW-0998">Cell outer membrane</keyword>
<comment type="subcellular location">
    <subcellularLocation>
        <location evidence="1">Cell outer membrane</location>
    </subcellularLocation>
</comment>
<keyword evidence="12" id="KW-1185">Reference proteome</keyword>
<name>A0AAV5AW62_9FLAO</name>
<feature type="domain" description="RagB/SusD" evidence="7">
    <location>
        <begin position="378"/>
        <end position="528"/>
    </location>
</feature>
<dbReference type="InterPro" id="IPR033985">
    <property type="entry name" value="SusD-like_N"/>
</dbReference>
<reference evidence="9 12" key="1">
    <citation type="submission" date="2021-11" db="EMBL/GenBank/DDBJ databases">
        <title>Draft genome sequence of Capnocytophaga sp. strain KC07075 isolated from cat oral cavity.</title>
        <authorList>
            <person name="Suzuki M."/>
            <person name="Imaoka K."/>
            <person name="Kimura M."/>
            <person name="Morikawa S."/>
            <person name="Maeda K."/>
        </authorList>
    </citation>
    <scope>NUCLEOTIDE SEQUENCE</scope>
    <source>
        <strain evidence="9">KC07075</strain>
        <strain evidence="10 12">KC07079</strain>
    </source>
</reference>
<dbReference type="Proteomes" id="UP001207736">
    <property type="component" value="Unassembled WGS sequence"/>
</dbReference>
<feature type="chain" id="PRO_5043697159" evidence="6">
    <location>
        <begin position="27"/>
        <end position="529"/>
    </location>
</feature>
<evidence type="ECO:0000259" key="7">
    <source>
        <dbReference type="Pfam" id="PF07980"/>
    </source>
</evidence>
<feature type="domain" description="SusD-like N-terminal" evidence="8">
    <location>
        <begin position="42"/>
        <end position="224"/>
    </location>
</feature>
<dbReference type="Gene3D" id="1.25.40.390">
    <property type="match status" value="1"/>
</dbReference>
<accession>A0AAV5AW62</accession>
<dbReference type="Pfam" id="PF14322">
    <property type="entry name" value="SusD-like_3"/>
    <property type="match status" value="1"/>
</dbReference>